<evidence type="ECO:0000313" key="2">
    <source>
        <dbReference type="EMBL" id="TNX92554.1"/>
    </source>
</evidence>
<sequence length="117" mass="13735">MSLVAILWAVVAMMQLCMTSQIGMKKLNNNFLAFNHARSSLKILSFIFIGVSLYLNCLDNGVSVGIISWFFLIITSAFFLQILFFYHFKKWFFLIWIFLFLLVVYYLLTHIFNNIIV</sequence>
<dbReference type="AlphaFoldDB" id="A0A8H2JZL8"/>
<reference evidence="2 3" key="1">
    <citation type="submission" date="2019-06" db="EMBL/GenBank/DDBJ databases">
        <title>Genome of Acinetobacter radioresistens APH1, a phenol degrading strain.</title>
        <authorList>
            <person name="Liu Y."/>
        </authorList>
    </citation>
    <scope>NUCLEOTIDE SEQUENCE [LARGE SCALE GENOMIC DNA]</scope>
    <source>
        <strain evidence="2 3">APH1</strain>
    </source>
</reference>
<accession>A0A8H2JZL8</accession>
<dbReference type="EMBL" id="VFBM01000004">
    <property type="protein sequence ID" value="TNX92554.1"/>
    <property type="molecule type" value="Genomic_DNA"/>
</dbReference>
<dbReference type="RefSeq" id="WP_139880657.1">
    <property type="nucleotide sequence ID" value="NZ_VFBM01000004.1"/>
</dbReference>
<keyword evidence="1" id="KW-0812">Transmembrane</keyword>
<proteinExistence type="predicted"/>
<protein>
    <recommendedName>
        <fullName evidence="4">DUF3325 domain-containing protein</fullName>
    </recommendedName>
</protein>
<evidence type="ECO:0000256" key="1">
    <source>
        <dbReference type="SAM" id="Phobius"/>
    </source>
</evidence>
<feature type="transmembrane region" description="Helical" evidence="1">
    <location>
        <begin position="91"/>
        <end position="108"/>
    </location>
</feature>
<name>A0A8H2JZL8_ACIRA</name>
<keyword evidence="1" id="KW-1133">Transmembrane helix</keyword>
<evidence type="ECO:0000313" key="3">
    <source>
        <dbReference type="Proteomes" id="UP000314285"/>
    </source>
</evidence>
<keyword evidence="1" id="KW-0472">Membrane</keyword>
<gene>
    <name evidence="2" type="ORF">FHY67_07305</name>
</gene>
<dbReference type="Proteomes" id="UP000314285">
    <property type="component" value="Unassembled WGS sequence"/>
</dbReference>
<feature type="transmembrane region" description="Helical" evidence="1">
    <location>
        <begin position="66"/>
        <end position="85"/>
    </location>
</feature>
<organism evidence="2 3">
    <name type="scientific">Acinetobacter radioresistens</name>
    <dbReference type="NCBI Taxonomy" id="40216"/>
    <lineage>
        <taxon>Bacteria</taxon>
        <taxon>Pseudomonadati</taxon>
        <taxon>Pseudomonadota</taxon>
        <taxon>Gammaproteobacteria</taxon>
        <taxon>Moraxellales</taxon>
        <taxon>Moraxellaceae</taxon>
        <taxon>Acinetobacter</taxon>
    </lineage>
</organism>
<comment type="caution">
    <text evidence="2">The sequence shown here is derived from an EMBL/GenBank/DDBJ whole genome shotgun (WGS) entry which is preliminary data.</text>
</comment>
<evidence type="ECO:0008006" key="4">
    <source>
        <dbReference type="Google" id="ProtNLM"/>
    </source>
</evidence>
<feature type="transmembrane region" description="Helical" evidence="1">
    <location>
        <begin position="43"/>
        <end position="59"/>
    </location>
</feature>